<feature type="region of interest" description="Disordered" evidence="8">
    <location>
        <begin position="1700"/>
        <end position="1846"/>
    </location>
</feature>
<feature type="region of interest" description="Disordered" evidence="8">
    <location>
        <begin position="1420"/>
        <end position="1686"/>
    </location>
</feature>
<feature type="region of interest" description="Disordered" evidence="8">
    <location>
        <begin position="828"/>
        <end position="1093"/>
    </location>
</feature>
<evidence type="ECO:0000256" key="5">
    <source>
        <dbReference type="ARBA" id="ARBA00023018"/>
    </source>
</evidence>
<feature type="compositionally biased region" description="Low complexity" evidence="8">
    <location>
        <begin position="1014"/>
        <end position="1025"/>
    </location>
</feature>
<feature type="compositionally biased region" description="Low complexity" evidence="8">
    <location>
        <begin position="695"/>
        <end position="715"/>
    </location>
</feature>
<feature type="compositionally biased region" description="Low complexity" evidence="8">
    <location>
        <begin position="1160"/>
        <end position="1179"/>
    </location>
</feature>
<feature type="compositionally biased region" description="Polar residues" evidence="8">
    <location>
        <begin position="1583"/>
        <end position="1595"/>
    </location>
</feature>
<feature type="compositionally biased region" description="Polar residues" evidence="8">
    <location>
        <begin position="1321"/>
        <end position="1331"/>
    </location>
</feature>
<feature type="domain" description="Zinc finger piccolo-type" evidence="9">
    <location>
        <begin position="100"/>
        <end position="157"/>
    </location>
</feature>
<feature type="region of interest" description="Disordered" evidence="8">
    <location>
        <begin position="1108"/>
        <end position="1249"/>
    </location>
</feature>
<dbReference type="PANTHER" id="PTHR14113:SF6">
    <property type="entry name" value="PROTEIN PICCOLO"/>
    <property type="match status" value="1"/>
</dbReference>
<feature type="region of interest" description="Disordered" evidence="8">
    <location>
        <begin position="1285"/>
        <end position="1331"/>
    </location>
</feature>
<dbReference type="Proteomes" id="UP001652741">
    <property type="component" value="Chromosome ssa10"/>
</dbReference>
<feature type="compositionally biased region" description="Polar residues" evidence="8">
    <location>
        <begin position="188"/>
        <end position="200"/>
    </location>
</feature>
<feature type="domain" description="Zinc finger piccolo-type" evidence="9">
    <location>
        <begin position="1333"/>
        <end position="1389"/>
    </location>
</feature>
<keyword evidence="6" id="KW-0966">Cell projection</keyword>
<feature type="compositionally biased region" description="Polar residues" evidence="8">
    <location>
        <begin position="930"/>
        <end position="951"/>
    </location>
</feature>
<feature type="region of interest" description="Disordered" evidence="8">
    <location>
        <begin position="663"/>
        <end position="735"/>
    </location>
</feature>
<organism evidence="10 11">
    <name type="scientific">Salmo salar</name>
    <name type="common">Atlantic salmon</name>
    <dbReference type="NCBI Taxonomy" id="8030"/>
    <lineage>
        <taxon>Eukaryota</taxon>
        <taxon>Metazoa</taxon>
        <taxon>Chordata</taxon>
        <taxon>Craniata</taxon>
        <taxon>Vertebrata</taxon>
        <taxon>Euteleostomi</taxon>
        <taxon>Actinopterygii</taxon>
        <taxon>Neopterygii</taxon>
        <taxon>Teleostei</taxon>
        <taxon>Protacanthopterygii</taxon>
        <taxon>Salmoniformes</taxon>
        <taxon>Salmonidae</taxon>
        <taxon>Salmoninae</taxon>
        <taxon>Salmo</taxon>
    </lineage>
</organism>
<evidence type="ECO:0000256" key="7">
    <source>
        <dbReference type="ARBA" id="ARBA00034101"/>
    </source>
</evidence>
<feature type="region of interest" description="Disordered" evidence="8">
    <location>
        <begin position="443"/>
        <end position="646"/>
    </location>
</feature>
<evidence type="ECO:0000256" key="6">
    <source>
        <dbReference type="ARBA" id="ARBA00023273"/>
    </source>
</evidence>
<keyword evidence="4" id="KW-0862">Zinc</keyword>
<feature type="domain" description="Zinc finger piccolo-type" evidence="9">
    <location>
        <begin position="741"/>
        <end position="797"/>
    </location>
</feature>
<feature type="compositionally biased region" description="Polar residues" evidence="8">
    <location>
        <begin position="595"/>
        <end position="613"/>
    </location>
</feature>
<feature type="compositionally biased region" description="Basic and acidic residues" evidence="8">
    <location>
        <begin position="1219"/>
        <end position="1229"/>
    </location>
</feature>
<evidence type="ECO:0000313" key="11">
    <source>
        <dbReference type="RefSeq" id="XP_045544684.1"/>
    </source>
</evidence>
<feature type="compositionally biased region" description="Basic and acidic residues" evidence="8">
    <location>
        <begin position="1492"/>
        <end position="1501"/>
    </location>
</feature>
<gene>
    <name evidence="11" type="primary">LOC123724556</name>
</gene>
<sequence length="1955" mass="207135">MFGFGSSIFSSTSTLITSAVQDEPRIILPASPKVSAPASPKMPPTKEIKPLAVPNAEKKAEQPQQAKIPPSVQAKVDKPPSEPQKGAASSQPAPKAHQSTCPLCKVELNMGSKDPPNYNTCTVCKNTVCNLCGFKLMPNVTEVKEWLCLNCQMQRALGGMESPGPPMMKPSPSKVSTSAAPQKYTVAPVTTRNETPTPAGQQKAAPTPVSPRKEQVTSASQPAPSKPTESVSGKMFGFGSSIFSSASTLITSTVQDEPRTTPPASPKFAVPVGPKQKETPRPAGPKKVGHKTASPKKVSMTPASEKDNKTPAPGSPQKEASPAMASQQDQKPVDKPTTTLVQQPRQQKTPQQQGQPPRPLATTLKAEPSKPQQQLPKGGASNAKTVPPPQSQPPKQESGGFFGFRGAKSQPAQSKPEDSVSGKMFGFGTSIFSSASTFITSAVQDEPHTTPLASPKVSAPVAPQQKETPRPAGPQQVAPTTASPKKESMPSAILKETPAPGSSQKEVSPTVVYQQDQKPVEKLTPTLVQQPPQQKTPQQQEQPQQHSAGALKSEPDISIIEAAKAAYTQKPVSPVPTQKAPLENRRTSEPHKPPQQLSPGRRQSSVIPATQQPTKEESGGLFGFAGPKSQSASSKPEESVSGKMFGFGSSIFSSASTLITSGVQYEPRTTPPASPKMSALAQMSPKMPPAKETNPPAAQKIKQPQQVKVPPSVQAKVDKPPSEPPQVVASSHRAPKAGQSTCPLCKVEFNKGSKDPPNYNTCTECKNTVCNLCGFNPMPHETVKEWLCLTCQMQRALGAMEPPGPPMMKSQPLPSIVSTPVALQKENVTPAASQKPTPAPAKPQKEEIPVPAAGQKEITTPSVPQETPIPAGTPAPNADKKEETPPLGSTQNKQASPAVAEKENEEPRIVQKPVDQPIPATPKTSGAVATVQQQEKQTPATKASQQVQPQQAPMPDLETAPLKEPMTPASEKEKKNLAPGSPQKEVFPAVASQQDKTPVDKSTPTPVQHPPHQETPQQQEQQPQPLAGKPKGEPGKPQQQLPKGGASHAKSVPPPQAQPTKQESGGFFGFGGAKSQPAQSKPEDSVSGKLLGFGSSIFSSASTLITSAVQDEHRTTPPASPKVSMTPALVKETPAPGSSQKKEVSPTVVCQQDQKSVDKPTPTVVQQPPQQKTLQQQVQPPQPSAEAAKSEPDISIIEAAKAADTQNPASPVPAQKAPLENRRTSEPHKPPQQPIPGRGRLCLHFDNLSCSGRAPHHTASFPQDICTGPDVSQDASCKRDKTTCCSESRGEESSATPEGQYPPSVHAKVDKPPSEPPKGAASSQPAPKAGQSTCPLCKVELNKGSKDPPNYNTCTECKNTVCNLCGFNPMPHETVKEWLCLTCQMQRALGAMEPPGPPMMKSQPLPSIVSTPVALQKENVTPAASQKPTPAPAKPQKEEIPVPAAGQKEITTPSVPQETPIPAGTPAPNADKKEETPPLGSTQNKQASPAVAEKENEEPRIVQKPVDQPIPATPKTSGAVATVQQQEKQTPATKASQQVQPQQAPMPDLETAPLKEPMTPASEKEKKNLAPGSPQKEVFPAVASQQDKTPVDKSTPTPVQHPPHQETPQQQEQQPQPLAGTPKGEPGKPQQQLPKGGASHAKSVPPPQAQPTKQESGGFFGFGGAKSQPAQSKPEDSVSGKMLGFGSSIFSSASTLITSAVQDEHRTTPPASPKVSMTPALVKETPAPGSSQKKEVSPTVVCQQDQKSVDKPTPTVVQQPPQQKTLQQQGQPPQPSAEAAKSEPDISIIEAAKAADTQNPASPVPAQKAPLENRRTSEPHKPPQQPIPGRRESSAFPATKQPPSRNQEAYLALELCLHFDNLSCSGRAPHHTASFPKISALAQTSPKMPPANETKLPAAQKAEEKKAAQPQKANIPHQYMPKWTNPHQRLQREQHPPNQLPKQANLPVHSARTIG</sequence>
<feature type="compositionally biased region" description="Polar residues" evidence="8">
    <location>
        <begin position="500"/>
        <end position="517"/>
    </location>
</feature>
<dbReference type="GeneID" id="123724556"/>
<dbReference type="InterPro" id="IPR008899">
    <property type="entry name" value="Znf_piccolo"/>
</dbReference>
<comment type="subcellular location">
    <subcellularLocation>
        <location evidence="7">Presynaptic active zone</location>
    </subcellularLocation>
</comment>
<dbReference type="Gene3D" id="3.30.40.10">
    <property type="entry name" value="Zinc/RING finger domain, C3HC4 (zinc finger)"/>
    <property type="match status" value="3"/>
</dbReference>
<accession>A0ABM3CDQ3</accession>
<feature type="compositionally biased region" description="Low complexity" evidence="8">
    <location>
        <begin position="342"/>
        <end position="355"/>
    </location>
</feature>
<evidence type="ECO:0000259" key="9">
    <source>
        <dbReference type="Pfam" id="PF05715"/>
    </source>
</evidence>
<feature type="compositionally biased region" description="Basic and acidic residues" evidence="8">
    <location>
        <begin position="900"/>
        <end position="909"/>
    </location>
</feature>
<feature type="compositionally biased region" description="Polar residues" evidence="8">
    <location>
        <begin position="991"/>
        <end position="1003"/>
    </location>
</feature>
<reference evidence="11" key="1">
    <citation type="submission" date="2025-08" db="UniProtKB">
        <authorList>
            <consortium name="RefSeq"/>
        </authorList>
    </citation>
    <scope>IDENTIFICATION</scope>
</reference>
<feature type="region of interest" description="Disordered" evidence="8">
    <location>
        <begin position="1862"/>
        <end position="1955"/>
    </location>
</feature>
<dbReference type="InterPro" id="IPR052098">
    <property type="entry name" value="Presynaptic_Scaffold_Bsn/Pclo"/>
</dbReference>
<keyword evidence="3" id="KW-0863">Zinc-finger</keyword>
<dbReference type="InterPro" id="IPR013083">
    <property type="entry name" value="Znf_RING/FYVE/PHD"/>
</dbReference>
<keyword evidence="10" id="KW-1185">Reference proteome</keyword>
<feature type="compositionally biased region" description="Basic and acidic residues" evidence="8">
    <location>
        <begin position="582"/>
        <end position="592"/>
    </location>
</feature>
<evidence type="ECO:0000256" key="2">
    <source>
        <dbReference type="ARBA" id="ARBA00022737"/>
    </source>
</evidence>
<feature type="compositionally biased region" description="Low complexity" evidence="8">
    <location>
        <begin position="529"/>
        <end position="545"/>
    </location>
</feature>
<evidence type="ECO:0000256" key="8">
    <source>
        <dbReference type="SAM" id="MobiDB-lite"/>
    </source>
</evidence>
<feature type="compositionally biased region" description="Low complexity" evidence="8">
    <location>
        <begin position="29"/>
        <end position="39"/>
    </location>
</feature>
<feature type="compositionally biased region" description="Low complexity" evidence="8">
    <location>
        <begin position="1751"/>
        <end position="1771"/>
    </location>
</feature>
<dbReference type="RefSeq" id="XP_045544684.1">
    <property type="nucleotide sequence ID" value="XM_045688728.1"/>
</dbReference>
<protein>
    <submittedName>
        <fullName evidence="11">Protein piccolo-like</fullName>
    </submittedName>
</protein>
<feature type="compositionally biased region" description="Polar residues" evidence="8">
    <location>
        <begin position="87"/>
        <end position="97"/>
    </location>
</feature>
<dbReference type="Pfam" id="PF05715">
    <property type="entry name" value="zf-piccolo"/>
    <property type="match status" value="3"/>
</dbReference>
<evidence type="ECO:0000313" key="10">
    <source>
        <dbReference type="Proteomes" id="UP001652741"/>
    </source>
</evidence>
<feature type="region of interest" description="Disordered" evidence="8">
    <location>
        <begin position="252"/>
        <end position="427"/>
    </location>
</feature>
<dbReference type="InterPro" id="IPR011011">
    <property type="entry name" value="Znf_FYVE_PHD"/>
</dbReference>
<feature type="compositionally biased region" description="Polar residues" evidence="8">
    <location>
        <begin position="216"/>
        <end position="231"/>
    </location>
</feature>
<feature type="compositionally biased region" description="Polar residues" evidence="8">
    <location>
        <begin position="324"/>
        <end position="341"/>
    </location>
</feature>
<name>A0ABM3CDQ3_SALSA</name>
<feature type="compositionally biased region" description="Polar residues" evidence="8">
    <location>
        <begin position="1522"/>
        <end position="1543"/>
    </location>
</feature>
<evidence type="ECO:0000256" key="1">
    <source>
        <dbReference type="ARBA" id="ARBA00022723"/>
    </source>
</evidence>
<dbReference type="SUPFAM" id="SSF57903">
    <property type="entry name" value="FYVE/PHD zinc finger"/>
    <property type="match status" value="3"/>
</dbReference>
<keyword evidence="2" id="KW-0677">Repeat</keyword>
<evidence type="ECO:0000256" key="3">
    <source>
        <dbReference type="ARBA" id="ARBA00022771"/>
    </source>
</evidence>
<feature type="compositionally biased region" description="Basic and acidic residues" evidence="8">
    <location>
        <begin position="1811"/>
        <end position="1821"/>
    </location>
</feature>
<feature type="region of interest" description="Disordered" evidence="8">
    <location>
        <begin position="161"/>
        <end position="233"/>
    </location>
</feature>
<proteinExistence type="predicted"/>
<evidence type="ECO:0000256" key="4">
    <source>
        <dbReference type="ARBA" id="ARBA00022833"/>
    </source>
</evidence>
<keyword evidence="5" id="KW-0770">Synapse</keyword>
<keyword evidence="1" id="KW-0479">Metal-binding</keyword>
<dbReference type="PANTHER" id="PTHR14113">
    <property type="entry name" value="PICCOLO/BASSOON"/>
    <property type="match status" value="1"/>
</dbReference>
<feature type="compositionally biased region" description="Low complexity" evidence="8">
    <location>
        <begin position="1606"/>
        <end position="1617"/>
    </location>
</feature>
<feature type="region of interest" description="Disordered" evidence="8">
    <location>
        <begin position="29"/>
        <end position="97"/>
    </location>
</feature>